<dbReference type="Proteomes" id="UP000229740">
    <property type="component" value="Unassembled WGS sequence"/>
</dbReference>
<accession>A0A2G6E0D5</accession>
<evidence type="ECO:0000256" key="1">
    <source>
        <dbReference type="SAM" id="MobiDB-lite"/>
    </source>
</evidence>
<dbReference type="EMBL" id="PDPS01000072">
    <property type="protein sequence ID" value="PID55546.1"/>
    <property type="molecule type" value="Genomic_DNA"/>
</dbReference>
<organism evidence="2 3">
    <name type="scientific">candidate division KSB3 bacterium</name>
    <dbReference type="NCBI Taxonomy" id="2044937"/>
    <lineage>
        <taxon>Bacteria</taxon>
        <taxon>candidate division KSB3</taxon>
    </lineage>
</organism>
<feature type="region of interest" description="Disordered" evidence="1">
    <location>
        <begin position="258"/>
        <end position="290"/>
    </location>
</feature>
<name>A0A2G6E0D5_9BACT</name>
<evidence type="ECO:0000313" key="3">
    <source>
        <dbReference type="Proteomes" id="UP000229740"/>
    </source>
</evidence>
<dbReference type="AlphaFoldDB" id="A0A2G6E0D5"/>
<gene>
    <name evidence="2" type="ORF">CSB45_15480</name>
</gene>
<sequence length="290" mass="32051">MRHRGRVRKRSHVRMDGLRRVLILLVLLIMAFLGSGEAPMHAIIPTEDLGNLAQSIIIAKESVKQVLLLKEQLNSMKDLKGQLKSSLEALGVPGAKELLALLEDDIFSQDFLEGLKRITDTNTNVMQLAEEALLGWNAMSPEEKAELSSYIDEQQKAKQQELRILHERLGNYGSRMQELIADSNAEDVTVISCLQNIMGGLGLMSSQLSELIGLMAAEQELELLRKEKEQWQAQKTVVERPRPLDPAEFAKINAPSRLQKLPGLGSGSTPAWIRTGGSGRSRAGRRGGSL</sequence>
<comment type="caution">
    <text evidence="2">The sequence shown here is derived from an EMBL/GenBank/DDBJ whole genome shotgun (WGS) entry which is preliminary data.</text>
</comment>
<proteinExistence type="predicted"/>
<reference evidence="2 3" key="1">
    <citation type="submission" date="2017-10" db="EMBL/GenBank/DDBJ databases">
        <title>Novel microbial diversity and functional potential in the marine mammal oral microbiome.</title>
        <authorList>
            <person name="Dudek N.K."/>
            <person name="Sun C.L."/>
            <person name="Burstein D."/>
            <person name="Kantor R.S."/>
            <person name="Aliaga Goltsman D.S."/>
            <person name="Bik E.M."/>
            <person name="Thomas B.C."/>
            <person name="Banfield J.F."/>
            <person name="Relman D.A."/>
        </authorList>
    </citation>
    <scope>NUCLEOTIDE SEQUENCE [LARGE SCALE GENOMIC DNA]</scope>
    <source>
        <strain evidence="2">DOLZORAL124_49_17</strain>
    </source>
</reference>
<protein>
    <submittedName>
        <fullName evidence="2">Uncharacterized protein</fullName>
    </submittedName>
</protein>
<evidence type="ECO:0000313" key="2">
    <source>
        <dbReference type="EMBL" id="PID55546.1"/>
    </source>
</evidence>